<dbReference type="SUPFAM" id="SSF55785">
    <property type="entry name" value="PYP-like sensor domain (PAS domain)"/>
    <property type="match status" value="2"/>
</dbReference>
<feature type="modified residue" description="4-aspartylphosphate" evidence="9">
    <location>
        <position position="581"/>
    </location>
</feature>
<dbReference type="EMBL" id="JAOTJD010000030">
    <property type="protein sequence ID" value="MFD3265270.1"/>
    <property type="molecule type" value="Genomic_DNA"/>
</dbReference>
<dbReference type="InterPro" id="IPR000014">
    <property type="entry name" value="PAS"/>
</dbReference>
<keyword evidence="4" id="KW-0808">Transferase</keyword>
<feature type="domain" description="PAC" evidence="13">
    <location>
        <begin position="88"/>
        <end position="140"/>
    </location>
</feature>
<dbReference type="SMART" id="SM00387">
    <property type="entry name" value="HATPase_c"/>
    <property type="match status" value="1"/>
</dbReference>
<dbReference type="InterPro" id="IPR013767">
    <property type="entry name" value="PAS_fold"/>
</dbReference>
<comment type="caution">
    <text evidence="14">The sequence shown here is derived from an EMBL/GenBank/DDBJ whole genome shotgun (WGS) entry which is preliminary data.</text>
</comment>
<evidence type="ECO:0000256" key="3">
    <source>
        <dbReference type="ARBA" id="ARBA00022553"/>
    </source>
</evidence>
<dbReference type="SUPFAM" id="SSF52172">
    <property type="entry name" value="CheY-like"/>
    <property type="match status" value="1"/>
</dbReference>
<dbReference type="SMART" id="SM00448">
    <property type="entry name" value="REC"/>
    <property type="match status" value="1"/>
</dbReference>
<dbReference type="PANTHER" id="PTHR43065:SF49">
    <property type="entry name" value="HISTIDINE KINASE"/>
    <property type="match status" value="1"/>
</dbReference>
<dbReference type="Gene3D" id="3.30.565.10">
    <property type="entry name" value="Histidine kinase-like ATPase, C-terminal domain"/>
    <property type="match status" value="1"/>
</dbReference>
<feature type="domain" description="PAS" evidence="12">
    <location>
        <begin position="141"/>
        <end position="198"/>
    </location>
</feature>
<evidence type="ECO:0000256" key="9">
    <source>
        <dbReference type="PROSITE-ProRule" id="PRU00169"/>
    </source>
</evidence>
<dbReference type="InterPro" id="IPR004358">
    <property type="entry name" value="Sig_transdc_His_kin-like_C"/>
</dbReference>
<dbReference type="PANTHER" id="PTHR43065">
    <property type="entry name" value="SENSOR HISTIDINE KINASE"/>
    <property type="match status" value="1"/>
</dbReference>
<feature type="domain" description="Response regulatory" evidence="11">
    <location>
        <begin position="532"/>
        <end position="642"/>
    </location>
</feature>
<dbReference type="Pfam" id="PF13426">
    <property type="entry name" value="PAS_9"/>
    <property type="match status" value="1"/>
</dbReference>
<dbReference type="Pfam" id="PF02518">
    <property type="entry name" value="HATPase_c"/>
    <property type="match status" value="1"/>
</dbReference>
<dbReference type="NCBIfam" id="TIGR00229">
    <property type="entry name" value="sensory_box"/>
    <property type="match status" value="2"/>
</dbReference>
<keyword evidence="15" id="KW-1185">Reference proteome</keyword>
<dbReference type="InterPro" id="IPR036890">
    <property type="entry name" value="HATPase_C_sf"/>
</dbReference>
<dbReference type="Gene3D" id="3.30.450.20">
    <property type="entry name" value="PAS domain"/>
    <property type="match status" value="2"/>
</dbReference>
<evidence type="ECO:0000256" key="2">
    <source>
        <dbReference type="ARBA" id="ARBA00012438"/>
    </source>
</evidence>
<dbReference type="SMART" id="SM00388">
    <property type="entry name" value="HisKA"/>
    <property type="match status" value="1"/>
</dbReference>
<evidence type="ECO:0000256" key="5">
    <source>
        <dbReference type="ARBA" id="ARBA00022741"/>
    </source>
</evidence>
<dbReference type="InterPro" id="IPR005467">
    <property type="entry name" value="His_kinase_dom"/>
</dbReference>
<evidence type="ECO:0000256" key="1">
    <source>
        <dbReference type="ARBA" id="ARBA00000085"/>
    </source>
</evidence>
<dbReference type="CDD" id="cd00130">
    <property type="entry name" value="PAS"/>
    <property type="match status" value="2"/>
</dbReference>
<dbReference type="PROSITE" id="PS50110">
    <property type="entry name" value="RESPONSE_REGULATORY"/>
    <property type="match status" value="1"/>
</dbReference>
<dbReference type="InterPro" id="IPR003661">
    <property type="entry name" value="HisK_dim/P_dom"/>
</dbReference>
<dbReference type="PROSITE" id="PS50109">
    <property type="entry name" value="HIS_KIN"/>
    <property type="match status" value="1"/>
</dbReference>
<evidence type="ECO:0000313" key="15">
    <source>
        <dbReference type="Proteomes" id="UP001598130"/>
    </source>
</evidence>
<gene>
    <name evidence="14" type="ORF">OCL97_15030</name>
</gene>
<dbReference type="SMART" id="SM00091">
    <property type="entry name" value="PAS"/>
    <property type="match status" value="2"/>
</dbReference>
<dbReference type="CDD" id="cd00082">
    <property type="entry name" value="HisKA"/>
    <property type="match status" value="1"/>
</dbReference>
<dbReference type="InterPro" id="IPR001610">
    <property type="entry name" value="PAC"/>
</dbReference>
<dbReference type="RefSeq" id="WP_377370726.1">
    <property type="nucleotide sequence ID" value="NZ_JAOTJD010000030.1"/>
</dbReference>
<evidence type="ECO:0000259" key="10">
    <source>
        <dbReference type="PROSITE" id="PS50109"/>
    </source>
</evidence>
<protein>
    <recommendedName>
        <fullName evidence="2">histidine kinase</fullName>
        <ecNumber evidence="2">2.7.13.3</ecNumber>
    </recommendedName>
</protein>
<dbReference type="PRINTS" id="PR00344">
    <property type="entry name" value="BCTRLSENSOR"/>
</dbReference>
<keyword evidence="3 9" id="KW-0597">Phosphoprotein</keyword>
<dbReference type="SUPFAM" id="SSF47384">
    <property type="entry name" value="Homodimeric domain of signal transducing histidine kinase"/>
    <property type="match status" value="1"/>
</dbReference>
<dbReference type="InterPro" id="IPR011006">
    <property type="entry name" value="CheY-like_superfamily"/>
</dbReference>
<evidence type="ECO:0000256" key="4">
    <source>
        <dbReference type="ARBA" id="ARBA00022679"/>
    </source>
</evidence>
<evidence type="ECO:0000259" key="12">
    <source>
        <dbReference type="PROSITE" id="PS50112"/>
    </source>
</evidence>
<feature type="domain" description="Histidine kinase" evidence="10">
    <location>
        <begin position="288"/>
        <end position="508"/>
    </location>
</feature>
<dbReference type="Pfam" id="PF00989">
    <property type="entry name" value="PAS"/>
    <property type="match status" value="1"/>
</dbReference>
<evidence type="ECO:0000259" key="13">
    <source>
        <dbReference type="PROSITE" id="PS50113"/>
    </source>
</evidence>
<keyword evidence="8" id="KW-0902">Two-component regulatory system</keyword>
<feature type="domain" description="PAC" evidence="13">
    <location>
        <begin position="216"/>
        <end position="268"/>
    </location>
</feature>
<evidence type="ECO:0000256" key="6">
    <source>
        <dbReference type="ARBA" id="ARBA00022777"/>
    </source>
</evidence>
<dbReference type="PROSITE" id="PS50112">
    <property type="entry name" value="PAS"/>
    <property type="match status" value="2"/>
</dbReference>
<comment type="catalytic activity">
    <reaction evidence="1">
        <text>ATP + protein L-histidine = ADP + protein N-phospho-L-histidine.</text>
        <dbReference type="EC" id="2.7.13.3"/>
    </reaction>
</comment>
<evidence type="ECO:0000313" key="14">
    <source>
        <dbReference type="EMBL" id="MFD3265270.1"/>
    </source>
</evidence>
<dbReference type="Proteomes" id="UP001598130">
    <property type="component" value="Unassembled WGS sequence"/>
</dbReference>
<proteinExistence type="predicted"/>
<sequence>MRETGEKAATTGEGDRYRLLIDAITDYAIYMLDTDGRVTSWNAGAQRFKGYAADEIIGQHFSRFYSEPDRADGAPANALRIASEEGRFEKEGWRIRKDGSRFWAHVVIDPIRSPQGALIGFAKITRDLTERKIAETALRASQEQFRILVQGVTDYAIYMLDPSGMVSNWNAGAERIKGYAPADVIGSHFSRFYTPEDRATGAPGRALAIAAAEGRYEQEGWRVRKDGSRFFAHVIIDPIRDDGGELIGFAKITRDVTERRAAQKALEDAREALLQSQKLEAIGQLTGGVAHDFNNLLMAILGSLELVRKRLPHDPRITPLIDNAMQGAQRGAALTQRMLAFARKQDLKLDPVDLPTLVRGMTGLLQRSLGPAMRIETHFPRGLSLVLTDPNQLENALLNLAVNARDAMPDGGAIRIEARPETLGEATEIGLPPGDYVRLTISDTGHGMDAAILARATEPFFTTKGVGKGTGLGLSMVHGLAEQSGGRMTVRSQVGEGTTVEVWLPQVAAGDERQVFVGAGEPETIQPLRSLTVLAVDDDSLVLLNTVAMLEDLGHTVFPAISARDGLAVLKREKIDLVITDFAMPQVTGLQLADEIRASHPSVPVILATGYAELPPGADPTLPRLAKPFLQNDLARALQEVVARG</sequence>
<evidence type="ECO:0000256" key="7">
    <source>
        <dbReference type="ARBA" id="ARBA00022840"/>
    </source>
</evidence>
<dbReference type="InterPro" id="IPR000700">
    <property type="entry name" value="PAS-assoc_C"/>
</dbReference>
<dbReference type="InterPro" id="IPR003594">
    <property type="entry name" value="HATPase_dom"/>
</dbReference>
<dbReference type="InterPro" id="IPR035965">
    <property type="entry name" value="PAS-like_dom_sf"/>
</dbReference>
<dbReference type="Pfam" id="PF00512">
    <property type="entry name" value="HisKA"/>
    <property type="match status" value="1"/>
</dbReference>
<dbReference type="SUPFAM" id="SSF55874">
    <property type="entry name" value="ATPase domain of HSP90 chaperone/DNA topoisomerase II/histidine kinase"/>
    <property type="match status" value="1"/>
</dbReference>
<organism evidence="14 15">
    <name type="scientific">Phenylobacterium ferrooxidans</name>
    <dbReference type="NCBI Taxonomy" id="2982689"/>
    <lineage>
        <taxon>Bacteria</taxon>
        <taxon>Pseudomonadati</taxon>
        <taxon>Pseudomonadota</taxon>
        <taxon>Alphaproteobacteria</taxon>
        <taxon>Caulobacterales</taxon>
        <taxon>Caulobacteraceae</taxon>
        <taxon>Phenylobacterium</taxon>
    </lineage>
</organism>
<dbReference type="EC" id="2.7.13.3" evidence="2"/>
<dbReference type="Pfam" id="PF00072">
    <property type="entry name" value="Response_reg"/>
    <property type="match status" value="1"/>
</dbReference>
<keyword evidence="5" id="KW-0547">Nucleotide-binding</keyword>
<dbReference type="Gene3D" id="3.40.50.2300">
    <property type="match status" value="1"/>
</dbReference>
<accession>A0ABW6CQC6</accession>
<keyword evidence="6" id="KW-0418">Kinase</keyword>
<reference evidence="14 15" key="1">
    <citation type="submission" date="2022-09" db="EMBL/GenBank/DDBJ databases">
        <title>New species of Phenylobacterium.</title>
        <authorList>
            <person name="Mieszkin S."/>
        </authorList>
    </citation>
    <scope>NUCLEOTIDE SEQUENCE [LARGE SCALE GENOMIC DNA]</scope>
    <source>
        <strain evidence="14 15">HK31-G</strain>
    </source>
</reference>
<evidence type="ECO:0000259" key="11">
    <source>
        <dbReference type="PROSITE" id="PS50110"/>
    </source>
</evidence>
<name>A0ABW6CQC6_9CAUL</name>
<dbReference type="SMART" id="SM00086">
    <property type="entry name" value="PAC"/>
    <property type="match status" value="2"/>
</dbReference>
<evidence type="ECO:0000256" key="8">
    <source>
        <dbReference type="ARBA" id="ARBA00023012"/>
    </source>
</evidence>
<feature type="domain" description="PAS" evidence="12">
    <location>
        <begin position="13"/>
        <end position="69"/>
    </location>
</feature>
<dbReference type="InterPro" id="IPR001789">
    <property type="entry name" value="Sig_transdc_resp-reg_receiver"/>
</dbReference>
<keyword evidence="7" id="KW-0067">ATP-binding</keyword>
<dbReference type="InterPro" id="IPR036097">
    <property type="entry name" value="HisK_dim/P_sf"/>
</dbReference>
<dbReference type="PROSITE" id="PS50113">
    <property type="entry name" value="PAC"/>
    <property type="match status" value="2"/>
</dbReference>
<dbReference type="Gene3D" id="1.10.287.130">
    <property type="match status" value="1"/>
</dbReference>